<dbReference type="Pfam" id="PF08992">
    <property type="entry name" value="QH-AmDH_gamma"/>
    <property type="match status" value="1"/>
</dbReference>
<dbReference type="InterPro" id="IPR039421">
    <property type="entry name" value="Type_1_exporter"/>
</dbReference>
<dbReference type="EMBL" id="CP047166">
    <property type="protein sequence ID" value="QRF64843.1"/>
    <property type="molecule type" value="Genomic_DNA"/>
</dbReference>
<dbReference type="PANTHER" id="PTHR24221:SF654">
    <property type="entry name" value="ATP-BINDING CASSETTE SUB-FAMILY B MEMBER 6"/>
    <property type="match status" value="1"/>
</dbReference>
<dbReference type="PANTHER" id="PTHR24221">
    <property type="entry name" value="ATP-BINDING CASSETTE SUB-FAMILY B"/>
    <property type="match status" value="1"/>
</dbReference>
<dbReference type="Gene3D" id="4.10.940.10">
    <property type="entry name" value="Quinohemoprotein amine dehydrogenase, gamma subunit structural domain"/>
    <property type="match status" value="1"/>
</dbReference>
<name>A0ABX7F3E3_9RHOB</name>
<keyword evidence="6" id="KW-1185">Reference proteome</keyword>
<feature type="compositionally biased region" description="Low complexity" evidence="3">
    <location>
        <begin position="88"/>
        <end position="97"/>
    </location>
</feature>
<dbReference type="PROSITE" id="PS00211">
    <property type="entry name" value="ABC_TRANSPORTER_1"/>
    <property type="match status" value="1"/>
</dbReference>
<protein>
    <submittedName>
        <fullName evidence="5">Quinohemoprotein amine dehydrogenase subunit gamma</fullName>
    </submittedName>
</protein>
<proteinExistence type="predicted"/>
<evidence type="ECO:0000256" key="3">
    <source>
        <dbReference type="SAM" id="MobiDB-lite"/>
    </source>
</evidence>
<dbReference type="NCBIfam" id="NF037958">
    <property type="entry name" value="QH_gamma"/>
    <property type="match status" value="1"/>
</dbReference>
<evidence type="ECO:0000256" key="2">
    <source>
        <dbReference type="ARBA" id="ARBA00022840"/>
    </source>
</evidence>
<dbReference type="InterPro" id="IPR003439">
    <property type="entry name" value="ABC_transporter-like_ATP-bd"/>
</dbReference>
<organism evidence="5 6">
    <name type="scientific">Ponticoccus alexandrii</name>
    <dbReference type="NCBI Taxonomy" id="1943633"/>
    <lineage>
        <taxon>Bacteria</taxon>
        <taxon>Pseudomonadati</taxon>
        <taxon>Pseudomonadota</taxon>
        <taxon>Alphaproteobacteria</taxon>
        <taxon>Rhodobacterales</taxon>
        <taxon>Roseobacteraceae</taxon>
        <taxon>Ponticoccus</taxon>
    </lineage>
</organism>
<dbReference type="InterPro" id="IPR047830">
    <property type="entry name" value="QHNDH_gamma"/>
</dbReference>
<feature type="region of interest" description="Disordered" evidence="3">
    <location>
        <begin position="88"/>
        <end position="131"/>
    </location>
</feature>
<dbReference type="SUPFAM" id="SSF69131">
    <property type="entry name" value="Quinohemoprotein amine dehydrogenase C chain"/>
    <property type="match status" value="1"/>
</dbReference>
<dbReference type="InterPro" id="IPR003593">
    <property type="entry name" value="AAA+_ATPase"/>
</dbReference>
<evidence type="ECO:0000256" key="1">
    <source>
        <dbReference type="ARBA" id="ARBA00022741"/>
    </source>
</evidence>
<dbReference type="Proteomes" id="UP000596387">
    <property type="component" value="Chromosome"/>
</dbReference>
<dbReference type="Gene3D" id="3.40.50.300">
    <property type="entry name" value="P-loop containing nucleotide triphosphate hydrolases"/>
    <property type="match status" value="1"/>
</dbReference>
<dbReference type="PROSITE" id="PS50893">
    <property type="entry name" value="ABC_TRANSPORTER_2"/>
    <property type="match status" value="1"/>
</dbReference>
<dbReference type="Pfam" id="PF00005">
    <property type="entry name" value="ABC_tran"/>
    <property type="match status" value="1"/>
</dbReference>
<dbReference type="SMART" id="SM00382">
    <property type="entry name" value="AAA"/>
    <property type="match status" value="1"/>
</dbReference>
<accession>A0ABX7F3E3</accession>
<gene>
    <name evidence="5" type="primary">qhpC</name>
    <name evidence="5" type="ORF">GQA70_00080</name>
</gene>
<dbReference type="InterPro" id="IPR017871">
    <property type="entry name" value="ABC_transporter-like_CS"/>
</dbReference>
<evidence type="ECO:0000259" key="4">
    <source>
        <dbReference type="PROSITE" id="PS50893"/>
    </source>
</evidence>
<feature type="domain" description="ABC transporter" evidence="4">
    <location>
        <begin position="113"/>
        <end position="337"/>
    </location>
</feature>
<dbReference type="SUPFAM" id="SSF52540">
    <property type="entry name" value="P-loop containing nucleoside triphosphate hydrolases"/>
    <property type="match status" value="1"/>
</dbReference>
<keyword evidence="2" id="KW-0067">ATP-binding</keyword>
<reference evidence="5 6" key="1">
    <citation type="submission" date="2019-12" db="EMBL/GenBank/DDBJ databases">
        <title>Complete Genome Sequence of a Quorum-Sensing Bacterium,Rhodobacteraceae bacterium C31, Isolated from a marine microalgae symbiotic bacteria.</title>
        <authorList>
            <person name="Zhang Y."/>
        </authorList>
    </citation>
    <scope>NUCLEOTIDE SEQUENCE [LARGE SCALE GENOMIC DNA]</scope>
    <source>
        <strain evidence="5 6">C31</strain>
    </source>
</reference>
<dbReference type="InterPro" id="IPR036487">
    <property type="entry name" value="QH-AmDH_gsu_sf"/>
</dbReference>
<evidence type="ECO:0000313" key="5">
    <source>
        <dbReference type="EMBL" id="QRF64843.1"/>
    </source>
</evidence>
<sequence>MKHLTPANAKAKAFVEAQAEGREDEVVAMNSLVGCTTSFDPGWEVDAFGAVSNLCQPMEADLYGCADPCWWPAAQPAGPVPRAGACGRRDGPAAGRGPRCRRHGQGRGLPGAAPGAGLRRGPGRGRDAPAAACHDAGGERVLIDGPSGIGKSRLLAALIGEAPLAEGRITLDGGDTTGFSLSSLRRAVAVLPQRPCLIRGTLRDNLRLGNEETGDPALWAVLGLVALDGWARACDGLDTDLQETGANLSGGMLQRITLARALLRPARVLVFDESFSEIDAPTCTRILAALDAHLGQALCLFVAHAGPVRDQAFDRILDLSAPETVGAPACLSPLARVA</sequence>
<keyword evidence="1" id="KW-0547">Nucleotide-binding</keyword>
<dbReference type="InterPro" id="IPR027417">
    <property type="entry name" value="P-loop_NTPase"/>
</dbReference>
<feature type="compositionally biased region" description="Low complexity" evidence="3">
    <location>
        <begin position="110"/>
        <end position="119"/>
    </location>
</feature>
<evidence type="ECO:0000313" key="6">
    <source>
        <dbReference type="Proteomes" id="UP000596387"/>
    </source>
</evidence>
<dbReference type="InterPro" id="IPR015084">
    <property type="entry name" value="QH-AmDH_gsu_dom"/>
</dbReference>